<dbReference type="Pfam" id="PF02578">
    <property type="entry name" value="Cu-oxidase_4"/>
    <property type="match status" value="1"/>
</dbReference>
<dbReference type="InterPro" id="IPR003730">
    <property type="entry name" value="Cu_polyphenol_OxRdtase"/>
</dbReference>
<keyword evidence="14" id="KW-1185">Reference proteome</keyword>
<dbReference type="EMBL" id="QNSA01000010">
    <property type="protein sequence ID" value="RBP70371.1"/>
    <property type="molecule type" value="Genomic_DNA"/>
</dbReference>
<keyword evidence="3" id="KW-0808">Transferase</keyword>
<dbReference type="GO" id="GO:0017061">
    <property type="term" value="F:S-methyl-5-thioadenosine phosphorylase activity"/>
    <property type="evidence" value="ECO:0007669"/>
    <property type="project" value="UniProtKB-EC"/>
</dbReference>
<evidence type="ECO:0000256" key="10">
    <source>
        <dbReference type="RuleBase" id="RU361274"/>
    </source>
</evidence>
<evidence type="ECO:0000256" key="8">
    <source>
        <dbReference type="ARBA" id="ARBA00048968"/>
    </source>
</evidence>
<proteinExistence type="inferred from homology"/>
<evidence type="ECO:0000256" key="3">
    <source>
        <dbReference type="ARBA" id="ARBA00022679"/>
    </source>
</evidence>
<comment type="catalytic activity">
    <reaction evidence="7">
        <text>adenosine + H2O + H(+) = inosine + NH4(+)</text>
        <dbReference type="Rhea" id="RHEA:24408"/>
        <dbReference type="ChEBI" id="CHEBI:15377"/>
        <dbReference type="ChEBI" id="CHEBI:15378"/>
        <dbReference type="ChEBI" id="CHEBI:16335"/>
        <dbReference type="ChEBI" id="CHEBI:17596"/>
        <dbReference type="ChEBI" id="CHEBI:28938"/>
        <dbReference type="EC" id="3.5.4.4"/>
    </reaction>
    <physiologicalReaction direction="left-to-right" evidence="7">
        <dbReference type="Rhea" id="RHEA:24409"/>
    </physiologicalReaction>
</comment>
<evidence type="ECO:0000256" key="1">
    <source>
        <dbReference type="ARBA" id="ARBA00000553"/>
    </source>
</evidence>
<dbReference type="Proteomes" id="UP000253065">
    <property type="component" value="Unassembled WGS sequence"/>
</dbReference>
<dbReference type="InterPro" id="IPR011324">
    <property type="entry name" value="Cytotoxic_necrot_fac-like_cat"/>
</dbReference>
<keyword evidence="4" id="KW-0479">Metal-binding</keyword>
<comment type="similarity">
    <text evidence="2 10">Belongs to the purine nucleoside phosphorylase YfiH/LACC1 family.</text>
</comment>
<evidence type="ECO:0000313" key="12">
    <source>
        <dbReference type="EMBL" id="RCW31756.1"/>
    </source>
</evidence>
<sequence>MISDNYILRPSWSAPGAVQAMCTTRKGGVSEAPWSSLNLGDHVGDSPESVAENRQRLARFTGLEVERIGWLNQVHGARVVELTPDNAKLVPEADASFTRSPGLGCAILTADCLPVVIADSDGTVVGAAHAGWRSLSGGVLENLVSAMAVEPDKLSAWLGPAIGPDSFEVGPEVREAFVRHSPRAANAFKTRGARPGHFMADIYSLAALRLHQVGVSSVAGGSLCTVQDREWFFSYRRDGQTGRMATLVWLKS</sequence>
<evidence type="ECO:0000313" key="11">
    <source>
        <dbReference type="EMBL" id="RBP70371.1"/>
    </source>
</evidence>
<comment type="catalytic activity">
    <reaction evidence="1">
        <text>inosine + phosphate = alpha-D-ribose 1-phosphate + hypoxanthine</text>
        <dbReference type="Rhea" id="RHEA:27646"/>
        <dbReference type="ChEBI" id="CHEBI:17368"/>
        <dbReference type="ChEBI" id="CHEBI:17596"/>
        <dbReference type="ChEBI" id="CHEBI:43474"/>
        <dbReference type="ChEBI" id="CHEBI:57720"/>
        <dbReference type="EC" id="2.4.2.1"/>
    </reaction>
    <physiologicalReaction direction="left-to-right" evidence="1">
        <dbReference type="Rhea" id="RHEA:27647"/>
    </physiologicalReaction>
</comment>
<dbReference type="AlphaFoldDB" id="A0A368USH4"/>
<evidence type="ECO:0000256" key="9">
    <source>
        <dbReference type="ARBA" id="ARBA00049893"/>
    </source>
</evidence>
<organism evidence="12 13">
    <name type="scientific">Marinobacter nauticus</name>
    <name type="common">Marinobacter hydrocarbonoclasticus</name>
    <name type="synonym">Marinobacter aquaeolei</name>
    <dbReference type="NCBI Taxonomy" id="2743"/>
    <lineage>
        <taxon>Bacteria</taxon>
        <taxon>Pseudomonadati</taxon>
        <taxon>Pseudomonadota</taxon>
        <taxon>Gammaproteobacteria</taxon>
        <taxon>Pseudomonadales</taxon>
        <taxon>Marinobacteraceae</taxon>
        <taxon>Marinobacter</taxon>
    </lineage>
</organism>
<dbReference type="PANTHER" id="PTHR30616:SF2">
    <property type="entry name" value="PURINE NUCLEOSIDE PHOSPHORYLASE LACC1"/>
    <property type="match status" value="1"/>
</dbReference>
<dbReference type="Gene3D" id="3.60.140.10">
    <property type="entry name" value="CNF1/YfiH-like putative cysteine hydrolases"/>
    <property type="match status" value="1"/>
</dbReference>
<dbReference type="GO" id="GO:0016787">
    <property type="term" value="F:hydrolase activity"/>
    <property type="evidence" value="ECO:0007669"/>
    <property type="project" value="UniProtKB-KW"/>
</dbReference>
<dbReference type="CDD" id="cd16833">
    <property type="entry name" value="YfiH"/>
    <property type="match status" value="1"/>
</dbReference>
<keyword evidence="6" id="KW-0862">Zinc</keyword>
<dbReference type="SUPFAM" id="SSF64438">
    <property type="entry name" value="CNF1/YfiH-like putative cysteine hydrolases"/>
    <property type="match status" value="1"/>
</dbReference>
<evidence type="ECO:0000256" key="7">
    <source>
        <dbReference type="ARBA" id="ARBA00047989"/>
    </source>
</evidence>
<protein>
    <recommendedName>
        <fullName evidence="10">Purine nucleoside phosphorylase</fullName>
    </recommendedName>
</protein>
<evidence type="ECO:0000256" key="2">
    <source>
        <dbReference type="ARBA" id="ARBA00007353"/>
    </source>
</evidence>
<dbReference type="GO" id="GO:0005507">
    <property type="term" value="F:copper ion binding"/>
    <property type="evidence" value="ECO:0007669"/>
    <property type="project" value="TreeGrafter"/>
</dbReference>
<evidence type="ECO:0000256" key="6">
    <source>
        <dbReference type="ARBA" id="ARBA00022833"/>
    </source>
</evidence>
<reference evidence="12 13" key="1">
    <citation type="submission" date="2018-07" db="EMBL/GenBank/DDBJ databases">
        <title>Freshwater and sediment microbial communities from various areas in North America, analyzing microbe dynamics in response to fracking.</title>
        <authorList>
            <person name="Lamendella R."/>
        </authorList>
    </citation>
    <scope>NUCLEOTIDE SEQUENCE [LARGE SCALE GENOMIC DNA]</scope>
    <source>
        <strain evidence="12 13">114E</strain>
        <strain evidence="11 14">114E_o</strain>
    </source>
</reference>
<accession>A0A368USH4</accession>
<gene>
    <name evidence="12" type="ORF">DET51_1109</name>
    <name evidence="11" type="ORF">DET64_1109</name>
</gene>
<dbReference type="NCBIfam" id="TIGR00726">
    <property type="entry name" value="peptidoglycan editing factor PgeF"/>
    <property type="match status" value="1"/>
</dbReference>
<comment type="catalytic activity">
    <reaction evidence="9">
        <text>S-methyl-5'-thioadenosine + phosphate = 5-(methylsulfanyl)-alpha-D-ribose 1-phosphate + adenine</text>
        <dbReference type="Rhea" id="RHEA:11852"/>
        <dbReference type="ChEBI" id="CHEBI:16708"/>
        <dbReference type="ChEBI" id="CHEBI:17509"/>
        <dbReference type="ChEBI" id="CHEBI:43474"/>
        <dbReference type="ChEBI" id="CHEBI:58533"/>
        <dbReference type="EC" id="2.4.2.28"/>
    </reaction>
    <physiologicalReaction direction="left-to-right" evidence="9">
        <dbReference type="Rhea" id="RHEA:11853"/>
    </physiologicalReaction>
</comment>
<dbReference type="InterPro" id="IPR038371">
    <property type="entry name" value="Cu_polyphenol_OxRdtase_sf"/>
</dbReference>
<comment type="caution">
    <text evidence="12">The sequence shown here is derived from an EMBL/GenBank/DDBJ whole genome shotgun (WGS) entry which is preliminary data.</text>
</comment>
<dbReference type="PANTHER" id="PTHR30616">
    <property type="entry name" value="UNCHARACTERIZED PROTEIN YFIH"/>
    <property type="match status" value="1"/>
</dbReference>
<evidence type="ECO:0000256" key="4">
    <source>
        <dbReference type="ARBA" id="ARBA00022723"/>
    </source>
</evidence>
<keyword evidence="5" id="KW-0378">Hydrolase</keyword>
<name>A0A368USH4_MARNT</name>
<comment type="catalytic activity">
    <reaction evidence="8">
        <text>adenosine + phosphate = alpha-D-ribose 1-phosphate + adenine</text>
        <dbReference type="Rhea" id="RHEA:27642"/>
        <dbReference type="ChEBI" id="CHEBI:16335"/>
        <dbReference type="ChEBI" id="CHEBI:16708"/>
        <dbReference type="ChEBI" id="CHEBI:43474"/>
        <dbReference type="ChEBI" id="CHEBI:57720"/>
        <dbReference type="EC" id="2.4.2.1"/>
    </reaction>
    <physiologicalReaction direction="left-to-right" evidence="8">
        <dbReference type="Rhea" id="RHEA:27643"/>
    </physiologicalReaction>
</comment>
<evidence type="ECO:0000256" key="5">
    <source>
        <dbReference type="ARBA" id="ARBA00022801"/>
    </source>
</evidence>
<evidence type="ECO:0000313" key="13">
    <source>
        <dbReference type="Proteomes" id="UP000252795"/>
    </source>
</evidence>
<dbReference type="EMBL" id="QPJB01000010">
    <property type="protein sequence ID" value="RCW31756.1"/>
    <property type="molecule type" value="Genomic_DNA"/>
</dbReference>
<evidence type="ECO:0000313" key="14">
    <source>
        <dbReference type="Proteomes" id="UP000253065"/>
    </source>
</evidence>
<dbReference type="Proteomes" id="UP000252795">
    <property type="component" value="Unassembled WGS sequence"/>
</dbReference>